<dbReference type="PANTHER" id="PTHR43806">
    <property type="entry name" value="PEPTIDASE S8"/>
    <property type="match status" value="1"/>
</dbReference>
<evidence type="ECO:0000256" key="5">
    <source>
        <dbReference type="ARBA" id="ARBA00022825"/>
    </source>
</evidence>
<dbReference type="Gene3D" id="2.60.40.4070">
    <property type="match status" value="1"/>
</dbReference>
<dbReference type="InterPro" id="IPR000209">
    <property type="entry name" value="Peptidase_S8/S53_dom"/>
</dbReference>
<keyword evidence="3" id="KW-0732">Signal</keyword>
<dbReference type="PROSITE" id="PS00138">
    <property type="entry name" value="SUBTILASE_SER"/>
    <property type="match status" value="1"/>
</dbReference>
<dbReference type="InterPro" id="IPR010435">
    <property type="entry name" value="C5a/SBT2-like_Fn3"/>
</dbReference>
<dbReference type="RefSeq" id="WP_121979303.1">
    <property type="nucleotide sequence ID" value="NZ_JBHTLH010000038.1"/>
</dbReference>
<dbReference type="CDD" id="cd07475">
    <property type="entry name" value="Peptidases_S8_C5a_Peptidase"/>
    <property type="match status" value="1"/>
</dbReference>
<organism evidence="12 13">
    <name type="scientific">Lentilactobacillus raoultii</name>
    <dbReference type="NCBI Taxonomy" id="1987503"/>
    <lineage>
        <taxon>Bacteria</taxon>
        <taxon>Bacillati</taxon>
        <taxon>Bacillota</taxon>
        <taxon>Bacilli</taxon>
        <taxon>Lactobacillales</taxon>
        <taxon>Lactobacillaceae</taxon>
        <taxon>Lentilactobacillus</taxon>
    </lineage>
</organism>
<dbReference type="InterPro" id="IPR023827">
    <property type="entry name" value="Peptidase_S8_Asp-AS"/>
</dbReference>
<evidence type="ECO:0000313" key="13">
    <source>
        <dbReference type="Proteomes" id="UP001597156"/>
    </source>
</evidence>
<dbReference type="InterPro" id="IPR013783">
    <property type="entry name" value="Ig-like_fold"/>
</dbReference>
<accession>A0ABW3PI22</accession>
<dbReference type="Proteomes" id="UP001597156">
    <property type="component" value="Unassembled WGS sequence"/>
</dbReference>
<dbReference type="EMBL" id="JBHTLH010000038">
    <property type="protein sequence ID" value="MFD1125763.1"/>
    <property type="molecule type" value="Genomic_DNA"/>
</dbReference>
<dbReference type="PROSITE" id="PS51892">
    <property type="entry name" value="SUBTILASE"/>
    <property type="match status" value="1"/>
</dbReference>
<evidence type="ECO:0000256" key="6">
    <source>
        <dbReference type="PROSITE-ProRule" id="PRU01240"/>
    </source>
</evidence>
<reference evidence="13" key="1">
    <citation type="journal article" date="2019" name="Int. J. Syst. Evol. Microbiol.">
        <title>The Global Catalogue of Microorganisms (GCM) 10K type strain sequencing project: providing services to taxonomists for standard genome sequencing and annotation.</title>
        <authorList>
            <consortium name="The Broad Institute Genomics Platform"/>
            <consortium name="The Broad Institute Genome Sequencing Center for Infectious Disease"/>
            <person name="Wu L."/>
            <person name="Ma J."/>
        </authorList>
    </citation>
    <scope>NUCLEOTIDE SEQUENCE [LARGE SCALE GENOMIC DNA]</scope>
    <source>
        <strain evidence="13">CCUG 71848</strain>
    </source>
</reference>
<keyword evidence="9" id="KW-1133">Transmembrane helix</keyword>
<dbReference type="Gene3D" id="2.60.40.10">
    <property type="entry name" value="Immunoglobulins"/>
    <property type="match status" value="1"/>
</dbReference>
<feature type="active site" description="Charge relay system" evidence="6">
    <location>
        <position position="79"/>
    </location>
</feature>
<evidence type="ECO:0000256" key="9">
    <source>
        <dbReference type="SAM" id="Phobius"/>
    </source>
</evidence>
<keyword evidence="13" id="KW-1185">Reference proteome</keyword>
<evidence type="ECO:0000256" key="8">
    <source>
        <dbReference type="SAM" id="MobiDB-lite"/>
    </source>
</evidence>
<dbReference type="PROSITE" id="PS00136">
    <property type="entry name" value="SUBTILASE_ASP"/>
    <property type="match status" value="1"/>
</dbReference>
<feature type="domain" description="C5a peptidase/Subtilisin-like protease SBT2-like Fn3-like" evidence="11">
    <location>
        <begin position="429"/>
        <end position="538"/>
    </location>
</feature>
<feature type="region of interest" description="Disordered" evidence="8">
    <location>
        <begin position="381"/>
        <end position="402"/>
    </location>
</feature>
<name>A0ABW3PI22_9LACO</name>
<feature type="domain" description="Peptidase S8/S53" evidence="10">
    <location>
        <begin position="70"/>
        <end position="405"/>
    </location>
</feature>
<comment type="caution">
    <text evidence="12">The sequence shown here is derived from an EMBL/GenBank/DDBJ whole genome shotgun (WGS) entry which is preliminary data.</text>
</comment>
<dbReference type="InterPro" id="IPR023828">
    <property type="entry name" value="Peptidase_S8_Ser-AS"/>
</dbReference>
<evidence type="ECO:0000259" key="11">
    <source>
        <dbReference type="Pfam" id="PF06280"/>
    </source>
</evidence>
<keyword evidence="5 6" id="KW-0720">Serine protease</keyword>
<dbReference type="Gene3D" id="2.60.40.1710">
    <property type="entry name" value="Subtilisin-like superfamily"/>
    <property type="match status" value="1"/>
</dbReference>
<dbReference type="PANTHER" id="PTHR43806:SF11">
    <property type="entry name" value="CEREVISIN-RELATED"/>
    <property type="match status" value="1"/>
</dbReference>
<evidence type="ECO:0000256" key="1">
    <source>
        <dbReference type="ARBA" id="ARBA00011073"/>
    </source>
</evidence>
<evidence type="ECO:0000256" key="7">
    <source>
        <dbReference type="RuleBase" id="RU003355"/>
    </source>
</evidence>
<sequence>MQTESRKHPIWLKVALISLLMGLNLLFGTIMINTPSAIVPTALAKIQPNANQAAITKGNVSGLWHQGYRGQGMVVAVIDTGIQPHRDLRLSDPSSAKLSKSDAQQLIAKKGYGRYVNAKIPFAYNYVTNSSRDTAPDNVSTYHGEHVSGIIAANGQPTTKKSNEYVIGVAPEAQLLDLKVSDMINDETKNDVARAIYDAVDLGANVISISLGVGLPNQSMTDEEQAAVQYAINHGVFVSLAGGNSGHSASIFTSNPLADTNSINTAFEPANSGTLADPSVAVNAMTVGAENSLQGKKSDEAGFSSWGPTPNFALKPDISAPGMGITSTWANNTYQVQEGTSMATPYVSGAAALLLQKIHQDQPNLTGAGQVAAVKNALMNGASPLRDPNDKKAKVPVSPRRQGAGQINVTRSANLNASAVDPTTNLASVSLGQIGSTKHFRINITNHGTSPMTYSVNDNGGPMTEVRDKKQAGQVHDAFLKGSSVVSNYSRITVQPGESQTLDFQLTLADSVAPQRMVEGYLTFKADQADQSLVVPYMGYYGDATKERIVDAPAYQRGSAFKGGYLIDEHNTPLGISDQASLNQYVNAHADRISWKQLVKSIHPSLVAFSPNDDHHQDLVEPLVYVKQSLAGVKAQIVNQAGRVVRVIDQETNLDKSIAGDDDNLDLTTSYSMRQHPNALEWDGRYDDVATGQSRVVPNGRYHYQLITTNYNDGIQKKQTVSYPVMVDTISPKAFHLVYAGKSGRLTGRFSDRGAGFTKISRAALEINRRQYAVPVTAKAAKTGHFSDHLNSAARTALRRHSAKLKLTDIAGNSATFAVRRHQAATASAKPTTETRQAMPQFKWYRYGTSQTGFSSSYIDIRDRTFKLLARVPKHVTGLTAYAKNTLTNRVTKGHVNSAKGIASFKFKFDSSGSIVLSGWSQVPGSQVGTYLKSASAETSLGRFPSSPAFAKLKKLAPKLATNRQAKKLVTISKGAPQIYGHRQKDLTDRAAATPGIKFSQLKDNGPSWLNAKTSASIYNPQSQELTINGQVKNPKRQQLTILVTPDDQAAINQVPLSATGHFSVQVPFKPTEQRGVGYILTTKVKEKHRVKYQRHRGVLEIYLDTVAPTLTVQKTVAANKVTFTGSANDNVSGVRLLINGSNLLTQQNDAGLNQHVAGQPLNPYPAESFKKTYSLKPGPNHFKVEAVDQVGNVTTSLYTING</sequence>
<feature type="transmembrane region" description="Helical" evidence="9">
    <location>
        <begin position="12"/>
        <end position="32"/>
    </location>
</feature>
<evidence type="ECO:0000256" key="3">
    <source>
        <dbReference type="ARBA" id="ARBA00022729"/>
    </source>
</evidence>
<dbReference type="Pfam" id="PF06280">
    <property type="entry name" value="fn3_5"/>
    <property type="match status" value="1"/>
</dbReference>
<dbReference type="Gene3D" id="3.40.50.200">
    <property type="entry name" value="Peptidase S8/S53 domain"/>
    <property type="match status" value="1"/>
</dbReference>
<evidence type="ECO:0000256" key="4">
    <source>
        <dbReference type="ARBA" id="ARBA00022801"/>
    </source>
</evidence>
<dbReference type="Pfam" id="PF00082">
    <property type="entry name" value="Peptidase_S8"/>
    <property type="match status" value="1"/>
</dbReference>
<feature type="active site" description="Charge relay system" evidence="6">
    <location>
        <position position="143"/>
    </location>
</feature>
<dbReference type="InterPro" id="IPR034216">
    <property type="entry name" value="C5a_Peptidase"/>
</dbReference>
<feature type="active site" description="Charge relay system" evidence="6">
    <location>
        <position position="341"/>
    </location>
</feature>
<dbReference type="PRINTS" id="PR00723">
    <property type="entry name" value="SUBTILISIN"/>
</dbReference>
<dbReference type="InterPro" id="IPR036852">
    <property type="entry name" value="Peptidase_S8/S53_dom_sf"/>
</dbReference>
<protein>
    <submittedName>
        <fullName evidence="12">S8 family serine peptidase</fullName>
    </submittedName>
</protein>
<keyword evidence="4 6" id="KW-0378">Hydrolase</keyword>
<evidence type="ECO:0000256" key="2">
    <source>
        <dbReference type="ARBA" id="ARBA00022670"/>
    </source>
</evidence>
<dbReference type="InterPro" id="IPR050131">
    <property type="entry name" value="Peptidase_S8_subtilisin-like"/>
</dbReference>
<proteinExistence type="inferred from homology"/>
<keyword evidence="2 6" id="KW-0645">Protease</keyword>
<evidence type="ECO:0000259" key="10">
    <source>
        <dbReference type="Pfam" id="PF00082"/>
    </source>
</evidence>
<evidence type="ECO:0000313" key="12">
    <source>
        <dbReference type="EMBL" id="MFD1125763.1"/>
    </source>
</evidence>
<comment type="similarity">
    <text evidence="1 6 7">Belongs to the peptidase S8 family.</text>
</comment>
<dbReference type="SUPFAM" id="SSF52743">
    <property type="entry name" value="Subtilisin-like"/>
    <property type="match status" value="1"/>
</dbReference>
<keyword evidence="9" id="KW-0472">Membrane</keyword>
<gene>
    <name evidence="12" type="ORF">ACFQ22_10420</name>
</gene>
<dbReference type="InterPro" id="IPR015500">
    <property type="entry name" value="Peptidase_S8_subtilisin-rel"/>
</dbReference>
<keyword evidence="9" id="KW-0812">Transmembrane</keyword>